<evidence type="ECO:0000313" key="1">
    <source>
        <dbReference type="EMBL" id="CAH1991458.1"/>
    </source>
</evidence>
<evidence type="ECO:0000313" key="2">
    <source>
        <dbReference type="Proteomes" id="UP001152888"/>
    </source>
</evidence>
<accession>A0A9P0L9T4</accession>
<proteinExistence type="predicted"/>
<protein>
    <submittedName>
        <fullName evidence="1">Uncharacterized protein</fullName>
    </submittedName>
</protein>
<keyword evidence="2" id="KW-1185">Reference proteome</keyword>
<dbReference type="Proteomes" id="UP001152888">
    <property type="component" value="Unassembled WGS sequence"/>
</dbReference>
<reference evidence="1" key="1">
    <citation type="submission" date="2022-03" db="EMBL/GenBank/DDBJ databases">
        <authorList>
            <person name="Sayadi A."/>
        </authorList>
    </citation>
    <scope>NUCLEOTIDE SEQUENCE</scope>
</reference>
<organism evidence="1 2">
    <name type="scientific">Acanthoscelides obtectus</name>
    <name type="common">Bean weevil</name>
    <name type="synonym">Bruchus obtectus</name>
    <dbReference type="NCBI Taxonomy" id="200917"/>
    <lineage>
        <taxon>Eukaryota</taxon>
        <taxon>Metazoa</taxon>
        <taxon>Ecdysozoa</taxon>
        <taxon>Arthropoda</taxon>
        <taxon>Hexapoda</taxon>
        <taxon>Insecta</taxon>
        <taxon>Pterygota</taxon>
        <taxon>Neoptera</taxon>
        <taxon>Endopterygota</taxon>
        <taxon>Coleoptera</taxon>
        <taxon>Polyphaga</taxon>
        <taxon>Cucujiformia</taxon>
        <taxon>Chrysomeloidea</taxon>
        <taxon>Chrysomelidae</taxon>
        <taxon>Bruchinae</taxon>
        <taxon>Bruchini</taxon>
        <taxon>Acanthoscelides</taxon>
    </lineage>
</organism>
<dbReference type="EMBL" id="CAKOFQ010007114">
    <property type="protein sequence ID" value="CAH1991458.1"/>
    <property type="molecule type" value="Genomic_DNA"/>
</dbReference>
<dbReference type="AlphaFoldDB" id="A0A9P0L9T4"/>
<name>A0A9P0L9T4_ACAOB</name>
<sequence>MFGQRQLMASVIRIRDQLIIRNTSDNVTKAPQKLPRVCESSSQADLQLFLAKARTANYRHTAILACFRGLR</sequence>
<gene>
    <name evidence="1" type="ORF">ACAOBT_LOCUS20279</name>
</gene>
<comment type="caution">
    <text evidence="1">The sequence shown here is derived from an EMBL/GenBank/DDBJ whole genome shotgun (WGS) entry which is preliminary data.</text>
</comment>